<feature type="domain" description="DUF5979" evidence="4">
    <location>
        <begin position="1012"/>
        <end position="1090"/>
    </location>
</feature>
<dbReference type="EMBL" id="NMVQ01000004">
    <property type="protein sequence ID" value="OYO24319.1"/>
    <property type="molecule type" value="Genomic_DNA"/>
</dbReference>
<dbReference type="InterPro" id="IPR047995">
    <property type="entry name" value="Choice_anch_K"/>
</dbReference>
<keyword evidence="2" id="KW-1133">Transmembrane helix</keyword>
<feature type="compositionally biased region" description="Basic and acidic residues" evidence="1">
    <location>
        <begin position="2190"/>
        <end position="2199"/>
    </location>
</feature>
<evidence type="ECO:0000259" key="5">
    <source>
        <dbReference type="Pfam" id="PF24514"/>
    </source>
</evidence>
<feature type="domain" description="DUF5979" evidence="4">
    <location>
        <begin position="681"/>
        <end position="775"/>
    </location>
</feature>
<evidence type="ECO:0000259" key="3">
    <source>
        <dbReference type="Pfam" id="PF19403"/>
    </source>
</evidence>
<dbReference type="InterPro" id="IPR045826">
    <property type="entry name" value="SpaA_PFL_dom_2"/>
</dbReference>
<sequence>MLCGGLTVGGTVSARPAQAATIPLAGVTAQLSDHHGTAGTDSANCIKYSPSGSATSTAFVSAGQTAITAHGVPAGGSCPGTLSTSVQSALGVSPSSVNSVNDGTPFLLSSITHWNNPISAGIAARYTGNLTIRIGGFDQQVDLVYPWTMWETPNTENPCAFPQGPNQNGCADQVTFTAAASTQTLTKNGVTYKLVINGFGPSTNGTCPAAPGATTPSADFLTAERATTLGCIYGTLSQVRSLTVVKQVVGNPPMMPAFGYSSTSSLTGSPWAGSNFTLTPPGAASVTRELLQGESVSVTEALPPGDQWSLTRILCTNGDGTPLAAANYDLAAGRVSINNTPAPTSAAAGPITCTYTNTYTPTGTLTLVKQVNGGSATASQFTLTASGPTPISGPGGSAAITNQRVTAGTYTLSEATQTSGYVPGAWTCTGATLNGNQLTVPDGANVTCTVSNRYATGNFQITKTVQGPSGSPAYPTTVSFTGSYQCGTSPAVDYTVTTGTPFTSPQLPAGTVCSITENTPSGNLPDSSYAWQAPVLPNGGRITISDQGTATMPITNSYVRQTGSVSLSKVVTPRPGTPALAYTGGPTRAFPVNYTCTIGANTVAQGQATVRPDGNSVQIPNLPATSTCTFTEDQTPAPGDFRSAANRWDGYAFAPATVTVPVNGTVSSTVTNYFIRDTASLTLAKQVSGGGYLGSGQPFTLHWDCGIASGDVQLGAGSSQSVTVPANVQCTVSEAPPAANLLDAGHVWGTPIWTGLTNGTVSVPPGGSAQVSVTNPTVPVFGRVGVNKAISPSQYASAVRPLARFNVTVSCNAPAQGQTGNYTQTFSIPADAPAVTTPELPLGTSCTVTEAAPQQSGLVDDSYRWGSTPGAQTVTVDNRDEVRTVTVTNTVTRAYGSLAITKAIQPLNGVTGASTTFTGRWSCVYGDDPAVAGTWTRTGAGAAILSGPTGQILIGSTCTVFEDERNPLRPNPNDPSYVWGPHTVTGPVAITAANPNGQVTVTNPVVRLTGSFGVGKIVRGGTAGTAFTDGDFGFAYTCTQPDNTVLNGTLTVRAGQAVNGPSLPAGTQCTVTETSRPNAINPYRWDPTRTTLGYGDNEGTSSSVSFTVPNDPINPIKVRAYNYIGVATADVRATKQVAGPGFVDGPDATFDLSLVCALNGATSSYGPLATRAGAANAATFSSIPVGSVCHLAEEPIPPGAHLLDASYRWDRTPVFTPATVTVDTATTNDLQVTNTIVRAYGALALEKTLSAPAGVVDPTRTYSGGWTCTHSGDAAVSGSWTVDGTGRAALTGVPDEGILLGSTCTPTETGGITTPPSTDPSYQWDTPTLTPASPSSAATAVMGVDNRVSRSTVPIRVAKTLSGVKDGYTGTGTPFGVDLRCVAPGSTDAPVVAHAQLAPDGTLHPLADIPTGWNCLIGEASPTQDLLRNPSYAWGTPSYAGAPGGSFSAGAGTDIVVDNPVLRRTGGFALTKAIASGTPDGVVLPTASFTGGYNCSYNPGQPDAASWTGRWQVTGAGGAAAFDPPLPELPVGTVCGATEDAPNGGLVDQSWAWGTPTLSAPVTVGAQTTETVTVTNTPQRVYSSARVTKTYTGVAGALPPGLNVTIAYACTPPDGGTPLTGTVTVPAAGGAADLFRADGSVRTEAGPVLVPAGSRCRIAEQTLLDSDLTDGSYGWNAEAYAPGQELTTAAAGTAEVGITNSTHRVYQQLQVRKQIIGVPDGVAVRSPLQFTGTYECRYGTDAPVTGDWLITDQGSTTVNGILVGSQCSVTSEDTVAQLPVPTDESYKWGAWRADGPTTLTRDQVGNLTVTNPVERMLTELRITKRLDPAQAAQLPAGTRFEVSYTCTSQSGEERAGQYSLAVGETWTSPSDIPIGSRCRVVEGTLPTAPVGQHWQQPGFTVDGLLEPPVVDGPSVSFTIPAGRSDLQIAHPLVSIRNALSDDTASFTLDKASDPVSGSQVDPGGTIRYRLTLTPTGSGVRPGVIVTDDLSQVLAHATVDQLDPSQGTVTLSGNRLVWAVGTVAADGGPLTLTYRATVNADAWGQTLRNAVTSNVPPATCPACHTSTEHRTPPSFTLDKSANPASGSLVNPGEAIVYRVTLSPSAGGGVRSGVVVTDDLSQVLDSATVDQVSASQGSAVLTGTRLVWTVGDVTGGSAPLTLTYRSTVRPDAWGRTIRNLVLANVPPAECSKCHDSTEHHTPPPPVTPSPTPTPQPPTPPAPQPPAPQPPAPQPPAPLPPAPLPDTGGPGLGLGLLGLVSLLAGIWALRRGGRGR</sequence>
<evidence type="ECO:0000259" key="6">
    <source>
        <dbReference type="Pfam" id="PF25549"/>
    </source>
</evidence>
<evidence type="ECO:0000259" key="4">
    <source>
        <dbReference type="Pfam" id="PF19407"/>
    </source>
</evidence>
<feature type="domain" description="DUF7927" evidence="6">
    <location>
        <begin position="2075"/>
        <end position="2198"/>
    </location>
</feature>
<evidence type="ECO:0000313" key="8">
    <source>
        <dbReference type="Proteomes" id="UP000216311"/>
    </source>
</evidence>
<dbReference type="Proteomes" id="UP000216311">
    <property type="component" value="Unassembled WGS sequence"/>
</dbReference>
<feature type="compositionally biased region" description="Pro residues" evidence="1">
    <location>
        <begin position="2200"/>
        <end position="2241"/>
    </location>
</feature>
<dbReference type="NCBIfam" id="NF038131">
    <property type="entry name" value="choice_anch_K"/>
    <property type="match status" value="1"/>
</dbReference>
<feature type="domain" description="DUF5979" evidence="4">
    <location>
        <begin position="1356"/>
        <end position="1459"/>
    </location>
</feature>
<keyword evidence="2" id="KW-0472">Membrane</keyword>
<name>A0A255H9P2_9ACTN</name>
<evidence type="ECO:0000313" key="7">
    <source>
        <dbReference type="EMBL" id="OYO24319.1"/>
    </source>
</evidence>
<feature type="domain" description="SpaA-like prealbumin fold" evidence="5">
    <location>
        <begin position="242"/>
        <end position="359"/>
    </location>
</feature>
<feature type="domain" description="DUF5979" evidence="4">
    <location>
        <begin position="1820"/>
        <end position="1903"/>
    </location>
</feature>
<feature type="domain" description="DUF5979" evidence="4">
    <location>
        <begin position="899"/>
        <end position="1003"/>
    </location>
</feature>
<gene>
    <name evidence="7" type="ORF">CGZ93_04255</name>
</gene>
<feature type="domain" description="SpaA-like prealbumin fold" evidence="3">
    <location>
        <begin position="363"/>
        <end position="450"/>
    </location>
</feature>
<feature type="transmembrane region" description="Helical" evidence="2">
    <location>
        <begin position="2248"/>
        <end position="2266"/>
    </location>
</feature>
<feature type="domain" description="DUF5979" evidence="4">
    <location>
        <begin position="1709"/>
        <end position="1812"/>
    </location>
</feature>
<dbReference type="Pfam" id="PF19407">
    <property type="entry name" value="DUF5979"/>
    <property type="match status" value="13"/>
</dbReference>
<dbReference type="InterPro" id="IPR055371">
    <property type="entry name" value="SpaA_PFL_dom_4"/>
</dbReference>
<accession>A0A255H9P2</accession>
<feature type="domain" description="DUF5979" evidence="4">
    <location>
        <begin position="1134"/>
        <end position="1236"/>
    </location>
</feature>
<feature type="region of interest" description="Disordered" evidence="1">
    <location>
        <begin position="2190"/>
        <end position="2249"/>
    </location>
</feature>
<feature type="domain" description="DUF5979" evidence="4">
    <location>
        <begin position="1586"/>
        <end position="1701"/>
    </location>
</feature>
<dbReference type="InterPro" id="IPR046022">
    <property type="entry name" value="DUF5979"/>
</dbReference>
<keyword evidence="2" id="KW-0812">Transmembrane</keyword>
<feature type="domain" description="DUF5979" evidence="4">
    <location>
        <begin position="459"/>
        <end position="558"/>
    </location>
</feature>
<comment type="caution">
    <text evidence="7">The sequence shown here is derived from an EMBL/GenBank/DDBJ whole genome shotgun (WGS) entry which is preliminary data.</text>
</comment>
<feature type="domain" description="DUF5979" evidence="4">
    <location>
        <begin position="566"/>
        <end position="674"/>
    </location>
</feature>
<feature type="domain" description="DUF5979" evidence="4">
    <location>
        <begin position="786"/>
        <end position="892"/>
    </location>
</feature>
<keyword evidence="8" id="KW-1185">Reference proteome</keyword>
<dbReference type="Pfam" id="PF25549">
    <property type="entry name" value="DUF7927"/>
    <property type="match status" value="2"/>
</dbReference>
<feature type="domain" description="DUF5979" evidence="4">
    <location>
        <begin position="1468"/>
        <end position="1577"/>
    </location>
</feature>
<dbReference type="InterPro" id="IPR057687">
    <property type="entry name" value="DUF7927"/>
</dbReference>
<dbReference type="Pfam" id="PF24514">
    <property type="entry name" value="SpaA_4"/>
    <property type="match status" value="1"/>
</dbReference>
<evidence type="ECO:0000256" key="1">
    <source>
        <dbReference type="SAM" id="MobiDB-lite"/>
    </source>
</evidence>
<dbReference type="Pfam" id="PF19403">
    <property type="entry name" value="SpaA_2"/>
    <property type="match status" value="1"/>
</dbReference>
<proteinExistence type="predicted"/>
<feature type="domain" description="DUF7927" evidence="6">
    <location>
        <begin position="1947"/>
        <end position="2069"/>
    </location>
</feature>
<evidence type="ECO:0000256" key="2">
    <source>
        <dbReference type="SAM" id="Phobius"/>
    </source>
</evidence>
<organism evidence="7 8">
    <name type="scientific">Enemella dayhoffiae</name>
    <dbReference type="NCBI Taxonomy" id="2016507"/>
    <lineage>
        <taxon>Bacteria</taxon>
        <taxon>Bacillati</taxon>
        <taxon>Actinomycetota</taxon>
        <taxon>Actinomycetes</taxon>
        <taxon>Propionibacteriales</taxon>
        <taxon>Propionibacteriaceae</taxon>
        <taxon>Enemella</taxon>
    </lineage>
</organism>
<protein>
    <submittedName>
        <fullName evidence="7">Uncharacterized protein</fullName>
    </submittedName>
</protein>
<feature type="domain" description="DUF5979" evidence="4">
    <location>
        <begin position="1244"/>
        <end position="1342"/>
    </location>
</feature>
<reference evidence="7 8" key="1">
    <citation type="submission" date="2017-07" db="EMBL/GenBank/DDBJ databases">
        <title>Draft whole genome sequences of clinical Proprionibacteriaceae strains.</title>
        <authorList>
            <person name="Bernier A.-M."/>
            <person name="Bernard K."/>
            <person name="Domingo M.-C."/>
        </authorList>
    </citation>
    <scope>NUCLEOTIDE SEQUENCE [LARGE SCALE GENOMIC DNA]</scope>
    <source>
        <strain evidence="7 8">NML 130396</strain>
    </source>
</reference>